<organism evidence="1">
    <name type="scientific">marine sediment metagenome</name>
    <dbReference type="NCBI Taxonomy" id="412755"/>
    <lineage>
        <taxon>unclassified sequences</taxon>
        <taxon>metagenomes</taxon>
        <taxon>ecological metagenomes</taxon>
    </lineage>
</organism>
<reference evidence="1" key="1">
    <citation type="journal article" date="2015" name="Nature">
        <title>Complex archaea that bridge the gap between prokaryotes and eukaryotes.</title>
        <authorList>
            <person name="Spang A."/>
            <person name="Saw J.H."/>
            <person name="Jorgensen S.L."/>
            <person name="Zaremba-Niedzwiedzka K."/>
            <person name="Martijn J."/>
            <person name="Lind A.E."/>
            <person name="van Eijk R."/>
            <person name="Schleper C."/>
            <person name="Guy L."/>
            <person name="Ettema T.J."/>
        </authorList>
    </citation>
    <scope>NUCLEOTIDE SEQUENCE</scope>
</reference>
<feature type="non-terminal residue" evidence="1">
    <location>
        <position position="1"/>
    </location>
</feature>
<dbReference type="Gene3D" id="2.60.120.200">
    <property type="match status" value="1"/>
</dbReference>
<gene>
    <name evidence="1" type="ORF">LCGC14_2894470</name>
</gene>
<comment type="caution">
    <text evidence="1">The sequence shown here is derived from an EMBL/GenBank/DDBJ whole genome shotgun (WGS) entry which is preliminary data.</text>
</comment>
<name>A0A0F8YI34_9ZZZZ</name>
<proteinExistence type="predicted"/>
<protein>
    <submittedName>
        <fullName evidence="1">Uncharacterized protein</fullName>
    </submittedName>
</protein>
<evidence type="ECO:0000313" key="1">
    <source>
        <dbReference type="EMBL" id="KKK73375.1"/>
    </source>
</evidence>
<dbReference type="EMBL" id="LAZR01056812">
    <property type="protein sequence ID" value="KKK73375.1"/>
    <property type="molecule type" value="Genomic_DNA"/>
</dbReference>
<sequence length="91" mass="10118">EDSDDITVIGDIDVVTALLIGDNASGMIIDEVRFYKGRVLTPAEIKALYLYPSGNVPVDFHMVHLDSLPLAHRFSNKSDITLNFREVLKSN</sequence>
<accession>A0A0F8YI34</accession>
<dbReference type="AlphaFoldDB" id="A0A0F8YI34"/>